<evidence type="ECO:0000256" key="4">
    <source>
        <dbReference type="ARBA" id="ARBA00023136"/>
    </source>
</evidence>
<evidence type="ECO:0000256" key="3">
    <source>
        <dbReference type="ARBA" id="ARBA00022989"/>
    </source>
</evidence>
<dbReference type="GO" id="GO:0005524">
    <property type="term" value="F:ATP binding"/>
    <property type="evidence" value="ECO:0007669"/>
    <property type="project" value="InterPro"/>
</dbReference>
<dbReference type="PANTHER" id="PTHR24222">
    <property type="entry name" value="ABC TRANSPORTER B FAMILY"/>
    <property type="match status" value="1"/>
</dbReference>
<dbReference type="Gene3D" id="3.40.50.300">
    <property type="entry name" value="P-loop containing nucleotide triphosphate hydrolases"/>
    <property type="match status" value="1"/>
</dbReference>
<dbReference type="InterPro" id="IPR027417">
    <property type="entry name" value="P-loop_NTPase"/>
</dbReference>
<keyword evidence="8" id="KW-1185">Reference proteome</keyword>
<gene>
    <name evidence="7" type="ORF">BCR34DRAFT_501275</name>
</gene>
<feature type="region of interest" description="Disordered" evidence="5">
    <location>
        <begin position="1"/>
        <end position="21"/>
    </location>
</feature>
<dbReference type="InterPro" id="IPR039421">
    <property type="entry name" value="Type_1_exporter"/>
</dbReference>
<dbReference type="PANTHER" id="PTHR24222:SF76">
    <property type="entry name" value="MYCOBACTIN IMPORT ATP-BINDING_PERMEASE PROTEIN IRTB"/>
    <property type="match status" value="1"/>
</dbReference>
<comment type="caution">
    <text evidence="7">The sequence shown here is derived from an EMBL/GenBank/DDBJ whole genome shotgun (WGS) entry which is preliminary data.</text>
</comment>
<evidence type="ECO:0000256" key="5">
    <source>
        <dbReference type="SAM" id="MobiDB-lite"/>
    </source>
</evidence>
<proteinExistence type="predicted"/>
<dbReference type="InterPro" id="IPR036640">
    <property type="entry name" value="ABC1_TM_sf"/>
</dbReference>
<dbReference type="Proteomes" id="UP000193144">
    <property type="component" value="Unassembled WGS sequence"/>
</dbReference>
<dbReference type="Pfam" id="PF00005">
    <property type="entry name" value="ABC_tran"/>
    <property type="match status" value="1"/>
</dbReference>
<dbReference type="GO" id="GO:0042626">
    <property type="term" value="F:ATPase-coupled transmembrane transporter activity"/>
    <property type="evidence" value="ECO:0007669"/>
    <property type="project" value="TreeGrafter"/>
</dbReference>
<dbReference type="Gene3D" id="1.20.1560.10">
    <property type="entry name" value="ABC transporter type 1, transmembrane domain"/>
    <property type="match status" value="1"/>
</dbReference>
<dbReference type="AlphaFoldDB" id="A0A1Y1Y130"/>
<keyword evidence="4" id="KW-0472">Membrane</keyword>
<evidence type="ECO:0000313" key="7">
    <source>
        <dbReference type="EMBL" id="ORX91678.1"/>
    </source>
</evidence>
<sequence>MDHRPLIDATANTGDSPPDTAGHIEFRDVSFTYPSRPEQPVIQNISFQCMPGELTAIVGLSGSGKSTLASLITRLYDPQDGSIMLDGQDIRTLNAQRLRSFISLV</sequence>
<keyword evidence="3" id="KW-1133">Transmembrane helix</keyword>
<dbReference type="GO" id="GO:0005886">
    <property type="term" value="C:plasma membrane"/>
    <property type="evidence" value="ECO:0007669"/>
    <property type="project" value="TreeGrafter"/>
</dbReference>
<dbReference type="STRING" id="1231657.A0A1Y1Y130"/>
<dbReference type="GO" id="GO:0016887">
    <property type="term" value="F:ATP hydrolysis activity"/>
    <property type="evidence" value="ECO:0007669"/>
    <property type="project" value="InterPro"/>
</dbReference>
<dbReference type="EMBL" id="MCFA01000442">
    <property type="protein sequence ID" value="ORX91678.1"/>
    <property type="molecule type" value="Genomic_DNA"/>
</dbReference>
<keyword evidence="2" id="KW-0812">Transmembrane</keyword>
<name>A0A1Y1Y130_9PLEO</name>
<evidence type="ECO:0000259" key="6">
    <source>
        <dbReference type="Pfam" id="PF00005"/>
    </source>
</evidence>
<dbReference type="InterPro" id="IPR003439">
    <property type="entry name" value="ABC_transporter-like_ATP-bd"/>
</dbReference>
<keyword evidence="7" id="KW-0378">Hydrolase</keyword>
<organism evidence="7 8">
    <name type="scientific">Clohesyomyces aquaticus</name>
    <dbReference type="NCBI Taxonomy" id="1231657"/>
    <lineage>
        <taxon>Eukaryota</taxon>
        <taxon>Fungi</taxon>
        <taxon>Dikarya</taxon>
        <taxon>Ascomycota</taxon>
        <taxon>Pezizomycotina</taxon>
        <taxon>Dothideomycetes</taxon>
        <taxon>Pleosporomycetidae</taxon>
        <taxon>Pleosporales</taxon>
        <taxon>Lindgomycetaceae</taxon>
        <taxon>Clohesyomyces</taxon>
    </lineage>
</organism>
<dbReference type="OrthoDB" id="6500128at2759"/>
<accession>A0A1Y1Y130</accession>
<feature type="domain" description="ABC transporter" evidence="6">
    <location>
        <begin position="43"/>
        <end position="103"/>
    </location>
</feature>
<comment type="subcellular location">
    <subcellularLocation>
        <location evidence="1">Membrane</location>
        <topology evidence="1">Multi-pass membrane protein</topology>
    </subcellularLocation>
</comment>
<dbReference type="SUPFAM" id="SSF52540">
    <property type="entry name" value="P-loop containing nucleoside triphosphate hydrolases"/>
    <property type="match status" value="1"/>
</dbReference>
<evidence type="ECO:0000256" key="2">
    <source>
        <dbReference type="ARBA" id="ARBA00022692"/>
    </source>
</evidence>
<feature type="non-terminal residue" evidence="7">
    <location>
        <position position="105"/>
    </location>
</feature>
<evidence type="ECO:0000256" key="1">
    <source>
        <dbReference type="ARBA" id="ARBA00004141"/>
    </source>
</evidence>
<reference evidence="7 8" key="1">
    <citation type="submission" date="2016-07" db="EMBL/GenBank/DDBJ databases">
        <title>Pervasive Adenine N6-methylation of Active Genes in Fungi.</title>
        <authorList>
            <consortium name="DOE Joint Genome Institute"/>
            <person name="Mondo S.J."/>
            <person name="Dannebaum R.O."/>
            <person name="Kuo R.C."/>
            <person name="Labutti K."/>
            <person name="Haridas S."/>
            <person name="Kuo A."/>
            <person name="Salamov A."/>
            <person name="Ahrendt S.R."/>
            <person name="Lipzen A."/>
            <person name="Sullivan W."/>
            <person name="Andreopoulos W.B."/>
            <person name="Clum A."/>
            <person name="Lindquist E."/>
            <person name="Daum C."/>
            <person name="Ramamoorthy G.K."/>
            <person name="Gryganskyi A."/>
            <person name="Culley D."/>
            <person name="Magnuson J.K."/>
            <person name="James T.Y."/>
            <person name="O'Malley M.A."/>
            <person name="Stajich J.E."/>
            <person name="Spatafora J.W."/>
            <person name="Visel A."/>
            <person name="Grigoriev I.V."/>
        </authorList>
    </citation>
    <scope>NUCLEOTIDE SEQUENCE [LARGE SCALE GENOMIC DNA]</scope>
    <source>
        <strain evidence="7 8">CBS 115471</strain>
    </source>
</reference>
<protein>
    <submittedName>
        <fullName evidence="7">p-loop containing nucleoside triphosphate hydrolase protein</fullName>
    </submittedName>
</protein>
<evidence type="ECO:0000313" key="8">
    <source>
        <dbReference type="Proteomes" id="UP000193144"/>
    </source>
</evidence>